<comment type="similarity">
    <text evidence="1">Belongs to the AB hydrolase superfamily.</text>
</comment>
<dbReference type="InterPro" id="IPR029058">
    <property type="entry name" value="AB_hydrolase_fold"/>
</dbReference>
<sequence>MRRPLPRAALALGAAVAVALSGSSAAAAAPGGPAPGTPGYLVRDAQNIADAYGRQTAPDGQLSPAYGLASLTTINPLFARDLLAQAARPNRPALSPGQLVPGWNSGNPYRAGWDGTRGEITPVQFANRYGALIQGDVFSPLPGARDPYSGKPLEGPFPGVVLTTGSVQGSERMYWWLAQDLAERGYVVLTYDVQGQGRSETFPHQGDPADLPWCSFAAAPPAGEQTGCPGVPFQQTSNFVYGTQDAIDFFLSTPDEPYAGAPAGNAGVDAFNPLWASFDRSPDPGTVTPGRTTRLAVVGHSLGAIAVSYLQSVDERIQTVVALDKLSTTASIRDGEEFDALGPLEPVVPALGLQSEYGFTVAPYFANSGLFDASGAGSPTQAPDPRRELATGYDGWTAAGVDSMVVVPRASTHLEYTDVPYVLPASRYGQAVSSVYTQAWLAKYLRHDPSADDVLLGTSLEYLEPDATGTWRPISLDRDENLSFYFCSGYAVTTADGAVRDDDLAGVGC</sequence>
<dbReference type="SUPFAM" id="SSF53474">
    <property type="entry name" value="alpha/beta-Hydrolases"/>
    <property type="match status" value="1"/>
</dbReference>
<dbReference type="InterPro" id="IPR050261">
    <property type="entry name" value="FrsA_esterase"/>
</dbReference>
<feature type="chain" id="PRO_5027025861" evidence="2">
    <location>
        <begin position="29"/>
        <end position="509"/>
    </location>
</feature>
<organism evidence="3 4">
    <name type="scientific">Blastococcus saxobsidens</name>
    <dbReference type="NCBI Taxonomy" id="138336"/>
    <lineage>
        <taxon>Bacteria</taxon>
        <taxon>Bacillati</taxon>
        <taxon>Actinomycetota</taxon>
        <taxon>Actinomycetes</taxon>
        <taxon>Geodermatophilales</taxon>
        <taxon>Geodermatophilaceae</taxon>
        <taxon>Blastococcus</taxon>
    </lineage>
</organism>
<reference evidence="3 4" key="1">
    <citation type="submission" date="2019-12" db="EMBL/GenBank/DDBJ databases">
        <title>the WGS of Blastococcus saxobsidens 67B17.</title>
        <authorList>
            <person name="Jiang Z."/>
        </authorList>
    </citation>
    <scope>NUCLEOTIDE SEQUENCE [LARGE SCALE GENOMIC DNA]</scope>
    <source>
        <strain evidence="3 4">67B17</strain>
    </source>
</reference>
<gene>
    <name evidence="3" type="ORF">GCU60_13390</name>
</gene>
<evidence type="ECO:0000313" key="3">
    <source>
        <dbReference type="EMBL" id="NEK86739.1"/>
    </source>
</evidence>
<feature type="signal peptide" evidence="2">
    <location>
        <begin position="1"/>
        <end position="28"/>
    </location>
</feature>
<dbReference type="Gene3D" id="3.40.50.1820">
    <property type="entry name" value="alpha/beta hydrolase"/>
    <property type="match status" value="1"/>
</dbReference>
<comment type="caution">
    <text evidence="3">The sequence shown here is derived from an EMBL/GenBank/DDBJ whole genome shotgun (WGS) entry which is preliminary data.</text>
</comment>
<accession>A0A6L9W4N6</accession>
<dbReference type="PANTHER" id="PTHR22946">
    <property type="entry name" value="DIENELACTONE HYDROLASE DOMAIN-CONTAINING PROTEIN-RELATED"/>
    <property type="match status" value="1"/>
</dbReference>
<keyword evidence="2" id="KW-0732">Signal</keyword>
<keyword evidence="3" id="KW-0378">Hydrolase</keyword>
<dbReference type="GO" id="GO:0016787">
    <property type="term" value="F:hydrolase activity"/>
    <property type="evidence" value="ECO:0007669"/>
    <property type="project" value="UniProtKB-KW"/>
</dbReference>
<evidence type="ECO:0000256" key="1">
    <source>
        <dbReference type="ARBA" id="ARBA00008645"/>
    </source>
</evidence>
<dbReference type="RefSeq" id="WP_163206023.1">
    <property type="nucleotide sequence ID" value="NZ_JAAGWG010000019.1"/>
</dbReference>
<protein>
    <submittedName>
        <fullName evidence="3">Alpha/beta hydrolase</fullName>
    </submittedName>
</protein>
<dbReference type="Proteomes" id="UP000479241">
    <property type="component" value="Unassembled WGS sequence"/>
</dbReference>
<evidence type="ECO:0000256" key="2">
    <source>
        <dbReference type="SAM" id="SignalP"/>
    </source>
</evidence>
<evidence type="ECO:0000313" key="4">
    <source>
        <dbReference type="Proteomes" id="UP000479241"/>
    </source>
</evidence>
<dbReference type="PANTHER" id="PTHR22946:SF0">
    <property type="entry name" value="DIENELACTONE HYDROLASE DOMAIN-CONTAINING PROTEIN"/>
    <property type="match status" value="1"/>
</dbReference>
<proteinExistence type="inferred from homology"/>
<dbReference type="EMBL" id="JAAGWG010000019">
    <property type="protein sequence ID" value="NEK86739.1"/>
    <property type="molecule type" value="Genomic_DNA"/>
</dbReference>
<name>A0A6L9W4N6_9ACTN</name>
<dbReference type="AlphaFoldDB" id="A0A6L9W4N6"/>